<comment type="caution">
    <text evidence="2">The sequence shown here is derived from an EMBL/GenBank/DDBJ whole genome shotgun (WGS) entry which is preliminary data.</text>
</comment>
<dbReference type="OrthoDB" id="693902at2759"/>
<reference evidence="2" key="2">
    <citation type="submission" date="2021-02" db="EMBL/GenBank/DDBJ databases">
        <authorList>
            <person name="Kimball J.A."/>
            <person name="Haas M.W."/>
            <person name="Macchietto M."/>
            <person name="Kono T."/>
            <person name="Duquette J."/>
            <person name="Shao M."/>
        </authorList>
    </citation>
    <scope>NUCLEOTIDE SEQUENCE</scope>
    <source>
        <tissue evidence="2">Fresh leaf tissue</tissue>
    </source>
</reference>
<evidence type="ECO:0000313" key="3">
    <source>
        <dbReference type="Proteomes" id="UP000729402"/>
    </source>
</evidence>
<feature type="signal peptide" evidence="1">
    <location>
        <begin position="1"/>
        <end position="33"/>
    </location>
</feature>
<dbReference type="Proteomes" id="UP000729402">
    <property type="component" value="Unassembled WGS sequence"/>
</dbReference>
<sequence>MAISKLSMSKSPLCRLALVAVAASLLLVSSCHASRQVPVPVVGSSKTVVIEDDPKCESVLSCQLDICTQYCHDIGLKSQGFCTYRNLQFYCCCPIA</sequence>
<dbReference type="EMBL" id="JAAALK010000283">
    <property type="protein sequence ID" value="KAG8072885.1"/>
    <property type="molecule type" value="Genomic_DNA"/>
</dbReference>
<evidence type="ECO:0000256" key="1">
    <source>
        <dbReference type="SAM" id="SignalP"/>
    </source>
</evidence>
<accession>A0A8J5VMY1</accession>
<gene>
    <name evidence="2" type="ORF">GUJ93_ZPchr0006g46470</name>
</gene>
<name>A0A8J5VMY1_ZIZPA</name>
<feature type="chain" id="PRO_5035229552" description="Knottin scorpion toxin-like domain-containing protein" evidence="1">
    <location>
        <begin position="34"/>
        <end position="96"/>
    </location>
</feature>
<dbReference type="AlphaFoldDB" id="A0A8J5VMY1"/>
<evidence type="ECO:0000313" key="2">
    <source>
        <dbReference type="EMBL" id="KAG8072885.1"/>
    </source>
</evidence>
<protein>
    <recommendedName>
        <fullName evidence="4">Knottin scorpion toxin-like domain-containing protein</fullName>
    </recommendedName>
</protein>
<keyword evidence="3" id="KW-1185">Reference proteome</keyword>
<organism evidence="2 3">
    <name type="scientific">Zizania palustris</name>
    <name type="common">Northern wild rice</name>
    <dbReference type="NCBI Taxonomy" id="103762"/>
    <lineage>
        <taxon>Eukaryota</taxon>
        <taxon>Viridiplantae</taxon>
        <taxon>Streptophyta</taxon>
        <taxon>Embryophyta</taxon>
        <taxon>Tracheophyta</taxon>
        <taxon>Spermatophyta</taxon>
        <taxon>Magnoliopsida</taxon>
        <taxon>Liliopsida</taxon>
        <taxon>Poales</taxon>
        <taxon>Poaceae</taxon>
        <taxon>BOP clade</taxon>
        <taxon>Oryzoideae</taxon>
        <taxon>Oryzeae</taxon>
        <taxon>Zizaniinae</taxon>
        <taxon>Zizania</taxon>
    </lineage>
</organism>
<evidence type="ECO:0008006" key="4">
    <source>
        <dbReference type="Google" id="ProtNLM"/>
    </source>
</evidence>
<keyword evidence="1" id="KW-0732">Signal</keyword>
<reference evidence="2" key="1">
    <citation type="journal article" date="2021" name="bioRxiv">
        <title>Whole Genome Assembly and Annotation of Northern Wild Rice, Zizania palustris L., Supports a Whole Genome Duplication in the Zizania Genus.</title>
        <authorList>
            <person name="Haas M."/>
            <person name="Kono T."/>
            <person name="Macchietto M."/>
            <person name="Millas R."/>
            <person name="McGilp L."/>
            <person name="Shao M."/>
            <person name="Duquette J."/>
            <person name="Hirsch C.N."/>
            <person name="Kimball J."/>
        </authorList>
    </citation>
    <scope>NUCLEOTIDE SEQUENCE</scope>
    <source>
        <tissue evidence="2">Fresh leaf tissue</tissue>
    </source>
</reference>
<proteinExistence type="predicted"/>
<dbReference type="PROSITE" id="PS51257">
    <property type="entry name" value="PROKAR_LIPOPROTEIN"/>
    <property type="match status" value="1"/>
</dbReference>